<feature type="signal peptide" evidence="1">
    <location>
        <begin position="1"/>
        <end position="20"/>
    </location>
</feature>
<protein>
    <submittedName>
        <fullName evidence="2">Uncharacterized protein</fullName>
    </submittedName>
</protein>
<gene>
    <name evidence="2" type="ORF">OUZ56_002088</name>
</gene>
<feature type="chain" id="PRO_5046772561" evidence="1">
    <location>
        <begin position="21"/>
        <end position="94"/>
    </location>
</feature>
<accession>A0ABR0A4L8</accession>
<comment type="caution">
    <text evidence="2">The sequence shown here is derived from an EMBL/GenBank/DDBJ whole genome shotgun (WGS) entry which is preliminary data.</text>
</comment>
<evidence type="ECO:0000256" key="1">
    <source>
        <dbReference type="SAM" id="SignalP"/>
    </source>
</evidence>
<keyword evidence="1" id="KW-0732">Signal</keyword>
<name>A0ABR0A4L8_9CRUS</name>
<sequence>MSKLAATSLVIGIMIALCSAYPSSYESYGKGYGFEPAYAPHFGSGYDTYIYGSYVGHPGPYDSYGKSYNDYKGASYNKDYHKTPHAYAESYGRY</sequence>
<keyword evidence="3" id="KW-1185">Reference proteome</keyword>
<dbReference type="Proteomes" id="UP001234178">
    <property type="component" value="Unassembled WGS sequence"/>
</dbReference>
<dbReference type="EMBL" id="JAOYFB010000036">
    <property type="protein sequence ID" value="KAK4020092.1"/>
    <property type="molecule type" value="Genomic_DNA"/>
</dbReference>
<evidence type="ECO:0000313" key="2">
    <source>
        <dbReference type="EMBL" id="KAK4020092.1"/>
    </source>
</evidence>
<evidence type="ECO:0000313" key="3">
    <source>
        <dbReference type="Proteomes" id="UP001234178"/>
    </source>
</evidence>
<proteinExistence type="predicted"/>
<reference evidence="2 3" key="1">
    <citation type="journal article" date="2023" name="Nucleic Acids Res.">
        <title>The hologenome of Daphnia magna reveals possible DNA methylation and microbiome-mediated evolution of the host genome.</title>
        <authorList>
            <person name="Chaturvedi A."/>
            <person name="Li X."/>
            <person name="Dhandapani V."/>
            <person name="Marshall H."/>
            <person name="Kissane S."/>
            <person name="Cuenca-Cambronero M."/>
            <person name="Asole G."/>
            <person name="Calvet F."/>
            <person name="Ruiz-Romero M."/>
            <person name="Marangio P."/>
            <person name="Guigo R."/>
            <person name="Rago D."/>
            <person name="Mirbahai L."/>
            <person name="Eastwood N."/>
            <person name="Colbourne J.K."/>
            <person name="Zhou J."/>
            <person name="Mallon E."/>
            <person name="Orsini L."/>
        </authorList>
    </citation>
    <scope>NUCLEOTIDE SEQUENCE [LARGE SCALE GENOMIC DNA]</scope>
    <source>
        <strain evidence="2">LRV0_1</strain>
    </source>
</reference>
<organism evidence="2 3">
    <name type="scientific">Daphnia magna</name>
    <dbReference type="NCBI Taxonomy" id="35525"/>
    <lineage>
        <taxon>Eukaryota</taxon>
        <taxon>Metazoa</taxon>
        <taxon>Ecdysozoa</taxon>
        <taxon>Arthropoda</taxon>
        <taxon>Crustacea</taxon>
        <taxon>Branchiopoda</taxon>
        <taxon>Diplostraca</taxon>
        <taxon>Cladocera</taxon>
        <taxon>Anomopoda</taxon>
        <taxon>Daphniidae</taxon>
        <taxon>Daphnia</taxon>
    </lineage>
</organism>